<evidence type="ECO:0000256" key="1">
    <source>
        <dbReference type="ARBA" id="ARBA00001933"/>
    </source>
</evidence>
<evidence type="ECO:0000256" key="4">
    <source>
        <dbReference type="RuleBase" id="RU004504"/>
    </source>
</evidence>
<dbReference type="EMBL" id="FNXT01001320">
    <property type="protein sequence ID" value="SZX78413.1"/>
    <property type="molecule type" value="Genomic_DNA"/>
</dbReference>
<dbReference type="Pfam" id="PF00266">
    <property type="entry name" value="Aminotran_5"/>
    <property type="match status" value="1"/>
</dbReference>
<dbReference type="EMBL" id="FNXT01000895">
    <property type="protein sequence ID" value="SZX68979.1"/>
    <property type="molecule type" value="Genomic_DNA"/>
</dbReference>
<accession>A0A383VVV3</accession>
<protein>
    <recommendedName>
        <fullName evidence="6">Aminotransferase class V domain-containing protein</fullName>
    </recommendedName>
</protein>
<evidence type="ECO:0000313" key="7">
    <source>
        <dbReference type="EMBL" id="SZX68979.1"/>
    </source>
</evidence>
<dbReference type="InterPro" id="IPR015424">
    <property type="entry name" value="PyrdxlP-dep_Trfase"/>
</dbReference>
<reference evidence="7 9" key="1">
    <citation type="submission" date="2016-10" db="EMBL/GenBank/DDBJ databases">
        <authorList>
            <person name="Cai Z."/>
        </authorList>
    </citation>
    <scope>NUCLEOTIDE SEQUENCE [LARGE SCALE GENOMIC DNA]</scope>
</reference>
<dbReference type="STRING" id="3088.A0A383VVV3"/>
<proteinExistence type="inferred from homology"/>
<evidence type="ECO:0000259" key="6">
    <source>
        <dbReference type="Pfam" id="PF00266"/>
    </source>
</evidence>
<dbReference type="PROSITE" id="PS00595">
    <property type="entry name" value="AA_TRANSFER_CLASS_5"/>
    <property type="match status" value="1"/>
</dbReference>
<dbReference type="AlphaFoldDB" id="A0A383VVV3"/>
<dbReference type="SUPFAM" id="SSF53383">
    <property type="entry name" value="PLP-dependent transferases"/>
    <property type="match status" value="1"/>
</dbReference>
<dbReference type="PANTHER" id="PTHR43586">
    <property type="entry name" value="CYSTEINE DESULFURASE"/>
    <property type="match status" value="1"/>
</dbReference>
<dbReference type="InterPro" id="IPR015421">
    <property type="entry name" value="PyrdxlP-dep_Trfase_major"/>
</dbReference>
<keyword evidence="9" id="KW-1185">Reference proteome</keyword>
<evidence type="ECO:0000313" key="9">
    <source>
        <dbReference type="Proteomes" id="UP000256970"/>
    </source>
</evidence>
<sequence>MHLRPSSMGAAASRSHEGGWWHKCRADTPGCKHVIHFNNAGAALQPQCVLDAVQHYLQEEAIWGGYETQRRLARQLSLPYTALAELLNCSPNEIAIVGSATSAWAQVFHGIPFKPGDVILTSVAEYGSNYLAFLQAQKRTGVRIQVIPETPEGDISIPHLQQLLQQQPRPVLVSISHVPTSSGRMYDAAAVGAAAAAAGVPFLLDACQTAGQVPLDVQQLQCDFLTGTSRKYFRGPRGIGFLYARNSTTASATTITSSSSSVTAPDSSGRSQQGSSMSGWEPAMIDIHGAQWTGPSSYELYDGAVRYEQYEVSMAAKAGFGAAVQYCLEQDVARCWQRTQQLAAQLRQLLEQHVPGLAIHDKGRQLCGIVSFTLRSHPDAAAVRQWLESRQPPINVSVSGAGSSRLDFTARGLQEVLRASVAYYNTEQELESLVQALQELVTSEAAASHL</sequence>
<dbReference type="InterPro" id="IPR000192">
    <property type="entry name" value="Aminotrans_V_dom"/>
</dbReference>
<dbReference type="Gene3D" id="3.90.1150.10">
    <property type="entry name" value="Aspartate Aminotransferase, domain 1"/>
    <property type="match status" value="1"/>
</dbReference>
<dbReference type="Proteomes" id="UP000256970">
    <property type="component" value="Unassembled WGS sequence"/>
</dbReference>
<feature type="domain" description="Aminotransferase class V" evidence="6">
    <location>
        <begin position="36"/>
        <end position="433"/>
    </location>
</feature>
<evidence type="ECO:0000256" key="5">
    <source>
        <dbReference type="SAM" id="MobiDB-lite"/>
    </source>
</evidence>
<dbReference type="Gene3D" id="3.40.640.10">
    <property type="entry name" value="Type I PLP-dependent aspartate aminotransferase-like (Major domain)"/>
    <property type="match status" value="1"/>
</dbReference>
<feature type="region of interest" description="Disordered" evidence="5">
    <location>
        <begin position="254"/>
        <end position="278"/>
    </location>
</feature>
<keyword evidence="2" id="KW-0663">Pyridoxal phosphate</keyword>
<gene>
    <name evidence="8" type="ORF">BQ4739_LOCUS18697</name>
    <name evidence="7" type="ORF">BQ4739_LOCUS9289</name>
</gene>
<organism evidence="7 9">
    <name type="scientific">Tetradesmus obliquus</name>
    <name type="common">Green alga</name>
    <name type="synonym">Acutodesmus obliquus</name>
    <dbReference type="NCBI Taxonomy" id="3088"/>
    <lineage>
        <taxon>Eukaryota</taxon>
        <taxon>Viridiplantae</taxon>
        <taxon>Chlorophyta</taxon>
        <taxon>core chlorophytes</taxon>
        <taxon>Chlorophyceae</taxon>
        <taxon>CS clade</taxon>
        <taxon>Sphaeropleales</taxon>
        <taxon>Scenedesmaceae</taxon>
        <taxon>Tetradesmus</taxon>
    </lineage>
</organism>
<name>A0A383VVV3_TETOB</name>
<evidence type="ECO:0000313" key="8">
    <source>
        <dbReference type="EMBL" id="SZX78413.1"/>
    </source>
</evidence>
<dbReference type="InterPro" id="IPR020578">
    <property type="entry name" value="Aminotrans_V_PyrdxlP_BS"/>
</dbReference>
<comment type="cofactor">
    <cofactor evidence="1 4">
        <name>pyridoxal 5'-phosphate</name>
        <dbReference type="ChEBI" id="CHEBI:597326"/>
    </cofactor>
</comment>
<comment type="similarity">
    <text evidence="3">Belongs to the class-V pyridoxal-phosphate-dependent aminotransferase family.</text>
</comment>
<dbReference type="PANTHER" id="PTHR43586:SF24">
    <property type="entry name" value="BLR4730 PROTEIN"/>
    <property type="match status" value="1"/>
</dbReference>
<evidence type="ECO:0000256" key="3">
    <source>
        <dbReference type="RuleBase" id="RU004075"/>
    </source>
</evidence>
<dbReference type="InterPro" id="IPR015422">
    <property type="entry name" value="PyrdxlP-dep_Trfase_small"/>
</dbReference>
<evidence type="ECO:0000256" key="2">
    <source>
        <dbReference type="ARBA" id="ARBA00022898"/>
    </source>
</evidence>